<organism evidence="5 6">
    <name type="scientific">Noviherbaspirillum cavernae</name>
    <dbReference type="NCBI Taxonomy" id="2320862"/>
    <lineage>
        <taxon>Bacteria</taxon>
        <taxon>Pseudomonadati</taxon>
        <taxon>Pseudomonadota</taxon>
        <taxon>Betaproteobacteria</taxon>
        <taxon>Burkholderiales</taxon>
        <taxon>Oxalobacteraceae</taxon>
        <taxon>Noviherbaspirillum</taxon>
    </lineage>
</organism>
<evidence type="ECO:0000313" key="5">
    <source>
        <dbReference type="EMBL" id="RJG07800.1"/>
    </source>
</evidence>
<dbReference type="RefSeq" id="WP_119741597.1">
    <property type="nucleotide sequence ID" value="NZ_QYUN01000002.1"/>
</dbReference>
<dbReference type="PANTHER" id="PTHR46796">
    <property type="entry name" value="HTH-TYPE TRANSCRIPTIONAL ACTIVATOR RHAS-RELATED"/>
    <property type="match status" value="1"/>
</dbReference>
<proteinExistence type="predicted"/>
<keyword evidence="6" id="KW-1185">Reference proteome</keyword>
<dbReference type="Pfam" id="PF12833">
    <property type="entry name" value="HTH_18"/>
    <property type="match status" value="1"/>
</dbReference>
<evidence type="ECO:0000313" key="6">
    <source>
        <dbReference type="Proteomes" id="UP000285190"/>
    </source>
</evidence>
<dbReference type="OrthoDB" id="9789899at2"/>
<feature type="domain" description="HTH araC/xylS-type" evidence="4">
    <location>
        <begin position="203"/>
        <end position="301"/>
    </location>
</feature>
<dbReference type="GO" id="GO:0043565">
    <property type="term" value="F:sequence-specific DNA binding"/>
    <property type="evidence" value="ECO:0007669"/>
    <property type="project" value="InterPro"/>
</dbReference>
<dbReference type="SUPFAM" id="SSF46689">
    <property type="entry name" value="Homeodomain-like"/>
    <property type="match status" value="2"/>
</dbReference>
<dbReference type="Proteomes" id="UP000285190">
    <property type="component" value="Unassembled WGS sequence"/>
</dbReference>
<dbReference type="InterPro" id="IPR050204">
    <property type="entry name" value="AraC_XylS_family_regulators"/>
</dbReference>
<dbReference type="EMBL" id="QYUN01000002">
    <property type="protein sequence ID" value="RJG07800.1"/>
    <property type="molecule type" value="Genomic_DNA"/>
</dbReference>
<dbReference type="InterPro" id="IPR032783">
    <property type="entry name" value="AraC_lig"/>
</dbReference>
<dbReference type="GO" id="GO:0003700">
    <property type="term" value="F:DNA-binding transcription factor activity"/>
    <property type="evidence" value="ECO:0007669"/>
    <property type="project" value="InterPro"/>
</dbReference>
<dbReference type="SMART" id="SM00342">
    <property type="entry name" value="HTH_ARAC"/>
    <property type="match status" value="1"/>
</dbReference>
<protein>
    <submittedName>
        <fullName evidence="5">AraC family transcriptional regulator</fullName>
    </submittedName>
</protein>
<keyword evidence="1" id="KW-0805">Transcription regulation</keyword>
<dbReference type="AlphaFoldDB" id="A0A418X5T5"/>
<dbReference type="PANTHER" id="PTHR46796:SF7">
    <property type="entry name" value="ARAC FAMILY TRANSCRIPTIONAL REGULATOR"/>
    <property type="match status" value="1"/>
</dbReference>
<dbReference type="PROSITE" id="PS00041">
    <property type="entry name" value="HTH_ARAC_FAMILY_1"/>
    <property type="match status" value="1"/>
</dbReference>
<dbReference type="Pfam" id="PF12852">
    <property type="entry name" value="Cupin_6"/>
    <property type="match status" value="1"/>
</dbReference>
<gene>
    <name evidence="5" type="ORF">D3870_03150</name>
</gene>
<dbReference type="InterPro" id="IPR018060">
    <property type="entry name" value="HTH_AraC"/>
</dbReference>
<sequence length="315" mass="33589">MDPLDDVFAAMRVQSAVYARLEATAPWGLSLAGGQSARFGLVVRGGCLLSVEGVVQPIALTAGDCYVLARGTPYVLRDKAGTPTVSCTSVVRDRIGGVVDLGGGGTPATVICGWFTFDELSAQPLVELLPTVLHVRMDQARVHALQATLQLLAMETEQPGLGSSLVISRLADIVFVQAIRAHVAASGDAAPGWLAALSDRKIGPALRAMHRDIAKSWTVESLASIATLSRSAFAMRFKERVGESPLEYLTRWRMFKASCMLRQSNRSLGEIADVIGYESESAFNKAFKRAMGLAPGAYRRGDAGPAQRTAANLAR</sequence>
<name>A0A418X5T5_9BURK</name>
<evidence type="ECO:0000256" key="1">
    <source>
        <dbReference type="ARBA" id="ARBA00023015"/>
    </source>
</evidence>
<evidence type="ECO:0000259" key="4">
    <source>
        <dbReference type="PROSITE" id="PS01124"/>
    </source>
</evidence>
<dbReference type="PROSITE" id="PS01124">
    <property type="entry name" value="HTH_ARAC_FAMILY_2"/>
    <property type="match status" value="1"/>
</dbReference>
<dbReference type="InterPro" id="IPR009057">
    <property type="entry name" value="Homeodomain-like_sf"/>
</dbReference>
<dbReference type="PRINTS" id="PR00032">
    <property type="entry name" value="HTHARAC"/>
</dbReference>
<accession>A0A418X5T5</accession>
<keyword evidence="3" id="KW-0804">Transcription</keyword>
<keyword evidence="2" id="KW-0238">DNA-binding</keyword>
<evidence type="ECO:0000256" key="3">
    <source>
        <dbReference type="ARBA" id="ARBA00023163"/>
    </source>
</evidence>
<dbReference type="Gene3D" id="1.10.10.60">
    <property type="entry name" value="Homeodomain-like"/>
    <property type="match status" value="2"/>
</dbReference>
<dbReference type="InterPro" id="IPR018062">
    <property type="entry name" value="HTH_AraC-typ_CS"/>
</dbReference>
<dbReference type="InterPro" id="IPR020449">
    <property type="entry name" value="Tscrpt_reg_AraC-type_HTH"/>
</dbReference>
<comment type="caution">
    <text evidence="5">The sequence shown here is derived from an EMBL/GenBank/DDBJ whole genome shotgun (WGS) entry which is preliminary data.</text>
</comment>
<evidence type="ECO:0000256" key="2">
    <source>
        <dbReference type="ARBA" id="ARBA00023125"/>
    </source>
</evidence>
<reference evidence="5 6" key="1">
    <citation type="submission" date="2018-09" db="EMBL/GenBank/DDBJ databases">
        <authorList>
            <person name="Zhu H."/>
        </authorList>
    </citation>
    <scope>NUCLEOTIDE SEQUENCE [LARGE SCALE GENOMIC DNA]</scope>
    <source>
        <strain evidence="5 6">K2R10-39</strain>
    </source>
</reference>